<protein>
    <submittedName>
        <fullName evidence="2">Protein kinase</fullName>
    </submittedName>
</protein>
<sequence>MLIQTPSGLDQLSVEQFLEKFHEPMKVPITRTDGQLLTPHLPPYAALRIDMTKAARKSPVKDAQGFVLADFGEAFSPAEEPRLNQDNHTLLPGQPPGTLFEPDAHVSPASDVWTMATAIREILGMKSPFSQHVPPNELLAEHLDVLGCESLPHDWRAIWERQEVDGESWEEFNQTFRRKRETTGISGEEESRAVLELMRGMLRYRPQDRLTADEVLRSEWMVKGALPQTG</sequence>
<keyword evidence="2" id="KW-0808">Transferase</keyword>
<keyword evidence="2" id="KW-0418">Kinase</keyword>
<evidence type="ECO:0000259" key="1">
    <source>
        <dbReference type="PROSITE" id="PS50011"/>
    </source>
</evidence>
<dbReference type="GO" id="GO:0005524">
    <property type="term" value="F:ATP binding"/>
    <property type="evidence" value="ECO:0007669"/>
    <property type="project" value="InterPro"/>
</dbReference>
<dbReference type="Pfam" id="PF00069">
    <property type="entry name" value="Pkinase"/>
    <property type="match status" value="1"/>
</dbReference>
<dbReference type="AlphaFoldDB" id="A0A9Q0BHE7"/>
<dbReference type="GeneID" id="75832804"/>
<keyword evidence="3" id="KW-1185">Reference proteome</keyword>
<dbReference type="Proteomes" id="UP001055219">
    <property type="component" value="Unassembled WGS sequence"/>
</dbReference>
<evidence type="ECO:0000313" key="3">
    <source>
        <dbReference type="Proteomes" id="UP001055219"/>
    </source>
</evidence>
<dbReference type="SUPFAM" id="SSF56112">
    <property type="entry name" value="Protein kinase-like (PK-like)"/>
    <property type="match status" value="1"/>
</dbReference>
<name>A0A9Q0BHE7_9HYPO</name>
<dbReference type="Gene3D" id="1.10.510.10">
    <property type="entry name" value="Transferase(Phosphotransferase) domain 1"/>
    <property type="match status" value="1"/>
</dbReference>
<feature type="domain" description="Protein kinase" evidence="1">
    <location>
        <begin position="1"/>
        <end position="221"/>
    </location>
</feature>
<dbReference type="OrthoDB" id="5979581at2759"/>
<dbReference type="GO" id="GO:0004672">
    <property type="term" value="F:protein kinase activity"/>
    <property type="evidence" value="ECO:0007669"/>
    <property type="project" value="InterPro"/>
</dbReference>
<accession>A0A9Q0BHE7</accession>
<gene>
    <name evidence="2" type="ORF">J7T54_006326</name>
</gene>
<reference evidence="2" key="1">
    <citation type="journal article" date="2021" name="J Fungi (Basel)">
        <title>Genomic and Metabolomic Analyses of the Marine Fungus Emericellopsis cladophorae: Insights into Saltwater Adaptability Mechanisms and Its Biosynthetic Potential.</title>
        <authorList>
            <person name="Goncalves M.F.M."/>
            <person name="Hilario S."/>
            <person name="Van de Peer Y."/>
            <person name="Esteves A.C."/>
            <person name="Alves A."/>
        </authorList>
    </citation>
    <scope>NUCLEOTIDE SEQUENCE</scope>
    <source>
        <strain evidence="2">MUM 19.33</strain>
    </source>
</reference>
<reference evidence="2" key="2">
    <citation type="submission" date="2022-07" db="EMBL/GenBank/DDBJ databases">
        <authorList>
            <person name="Goncalves M.F.M."/>
            <person name="Hilario S."/>
            <person name="Van De Peer Y."/>
            <person name="Esteves A.C."/>
            <person name="Alves A."/>
        </authorList>
    </citation>
    <scope>NUCLEOTIDE SEQUENCE</scope>
    <source>
        <strain evidence="2">MUM 19.33</strain>
    </source>
</reference>
<dbReference type="EMBL" id="JAGIXG020000001">
    <property type="protein sequence ID" value="KAI6785987.1"/>
    <property type="molecule type" value="Genomic_DNA"/>
</dbReference>
<dbReference type="InterPro" id="IPR000719">
    <property type="entry name" value="Prot_kinase_dom"/>
</dbReference>
<proteinExistence type="predicted"/>
<evidence type="ECO:0000313" key="2">
    <source>
        <dbReference type="EMBL" id="KAI6785987.1"/>
    </source>
</evidence>
<dbReference type="InterPro" id="IPR011009">
    <property type="entry name" value="Kinase-like_dom_sf"/>
</dbReference>
<dbReference type="RefSeq" id="XP_051366843.1">
    <property type="nucleotide sequence ID" value="XM_051506287.1"/>
</dbReference>
<comment type="caution">
    <text evidence="2">The sequence shown here is derived from an EMBL/GenBank/DDBJ whole genome shotgun (WGS) entry which is preliminary data.</text>
</comment>
<dbReference type="PROSITE" id="PS50011">
    <property type="entry name" value="PROTEIN_KINASE_DOM"/>
    <property type="match status" value="1"/>
</dbReference>
<organism evidence="2 3">
    <name type="scientific">Emericellopsis cladophorae</name>
    <dbReference type="NCBI Taxonomy" id="2686198"/>
    <lineage>
        <taxon>Eukaryota</taxon>
        <taxon>Fungi</taxon>
        <taxon>Dikarya</taxon>
        <taxon>Ascomycota</taxon>
        <taxon>Pezizomycotina</taxon>
        <taxon>Sordariomycetes</taxon>
        <taxon>Hypocreomycetidae</taxon>
        <taxon>Hypocreales</taxon>
        <taxon>Bionectriaceae</taxon>
        <taxon>Emericellopsis</taxon>
    </lineage>
</organism>